<keyword evidence="2" id="KW-1185">Reference proteome</keyword>
<proteinExistence type="predicted"/>
<comment type="caution">
    <text evidence="1">The sequence shown here is derived from an EMBL/GenBank/DDBJ whole genome shotgun (WGS) entry which is preliminary data.</text>
</comment>
<dbReference type="Gene3D" id="6.10.250.3110">
    <property type="match status" value="1"/>
</dbReference>
<protein>
    <submittedName>
        <fullName evidence="1">Uncharacterized protein</fullName>
    </submittedName>
</protein>
<reference evidence="1 2" key="1">
    <citation type="submission" date="2024-09" db="EMBL/GenBank/DDBJ databases">
        <title>Chromosome-scale assembly of Riccia sorocarpa.</title>
        <authorList>
            <person name="Paukszto L."/>
        </authorList>
    </citation>
    <scope>NUCLEOTIDE SEQUENCE [LARGE SCALE GENOMIC DNA]</scope>
    <source>
        <strain evidence="1">LP-2024</strain>
        <tissue evidence="1">Aerial parts of the thallus</tissue>
    </source>
</reference>
<evidence type="ECO:0000313" key="1">
    <source>
        <dbReference type="EMBL" id="KAL3690626.1"/>
    </source>
</evidence>
<dbReference type="EMBL" id="JBJQOH010000004">
    <property type="protein sequence ID" value="KAL3690626.1"/>
    <property type="molecule type" value="Genomic_DNA"/>
</dbReference>
<gene>
    <name evidence="1" type="ORF">R1sor_016935</name>
</gene>
<organism evidence="1 2">
    <name type="scientific">Riccia sorocarpa</name>
    <dbReference type="NCBI Taxonomy" id="122646"/>
    <lineage>
        <taxon>Eukaryota</taxon>
        <taxon>Viridiplantae</taxon>
        <taxon>Streptophyta</taxon>
        <taxon>Embryophyta</taxon>
        <taxon>Marchantiophyta</taxon>
        <taxon>Marchantiopsida</taxon>
        <taxon>Marchantiidae</taxon>
        <taxon>Marchantiales</taxon>
        <taxon>Ricciaceae</taxon>
        <taxon>Riccia</taxon>
    </lineage>
</organism>
<sequence>MEKELSVLKSEKTTATGQLATVTASYNVVKLALDKESHALTEAQLRTETLQDEFNTLQYKLEAAEKGRTTARQELATARAQLRQTSYLGNASTPQE</sequence>
<evidence type="ECO:0000313" key="2">
    <source>
        <dbReference type="Proteomes" id="UP001633002"/>
    </source>
</evidence>
<name>A0ABD3HKJ4_9MARC</name>
<accession>A0ABD3HKJ4</accession>
<dbReference type="AlphaFoldDB" id="A0ABD3HKJ4"/>
<dbReference type="Proteomes" id="UP001633002">
    <property type="component" value="Unassembled WGS sequence"/>
</dbReference>